<keyword evidence="4" id="KW-0560">Oxidoreductase</keyword>
<dbReference type="EMBL" id="CP109135">
    <property type="protein sequence ID" value="WSD19762.1"/>
    <property type="molecule type" value="Genomic_DNA"/>
</dbReference>
<accession>A0ABZ1HMD5</accession>
<dbReference type="RefSeq" id="WP_326761699.1">
    <property type="nucleotide sequence ID" value="NZ_CP109135.1"/>
</dbReference>
<evidence type="ECO:0000259" key="8">
    <source>
        <dbReference type="SMART" id="SM00829"/>
    </source>
</evidence>
<dbReference type="InterPro" id="IPR013154">
    <property type="entry name" value="ADH-like_N"/>
</dbReference>
<keyword evidence="10" id="KW-1185">Reference proteome</keyword>
<keyword evidence="2 7" id="KW-0479">Metal-binding</keyword>
<dbReference type="SUPFAM" id="SSF50129">
    <property type="entry name" value="GroES-like"/>
    <property type="match status" value="1"/>
</dbReference>
<dbReference type="Gene3D" id="3.40.50.720">
    <property type="entry name" value="NAD(P)-binding Rossmann-like Domain"/>
    <property type="match status" value="1"/>
</dbReference>
<dbReference type="InterPro" id="IPR011032">
    <property type="entry name" value="GroES-like_sf"/>
</dbReference>
<evidence type="ECO:0000256" key="6">
    <source>
        <dbReference type="ARBA" id="ARBA00048262"/>
    </source>
</evidence>
<dbReference type="Proteomes" id="UP001340816">
    <property type="component" value="Chromosome"/>
</dbReference>
<dbReference type="SMART" id="SM00829">
    <property type="entry name" value="PKS_ER"/>
    <property type="match status" value="1"/>
</dbReference>
<dbReference type="InterPro" id="IPR002328">
    <property type="entry name" value="ADH_Zn_CS"/>
</dbReference>
<dbReference type="Gene3D" id="3.90.180.10">
    <property type="entry name" value="Medium-chain alcohol dehydrogenases, catalytic domain"/>
    <property type="match status" value="1"/>
</dbReference>
<evidence type="ECO:0000256" key="3">
    <source>
        <dbReference type="ARBA" id="ARBA00022833"/>
    </source>
</evidence>
<dbReference type="InterPro" id="IPR020843">
    <property type="entry name" value="ER"/>
</dbReference>
<comment type="cofactor">
    <cofactor evidence="1 7">
        <name>Zn(2+)</name>
        <dbReference type="ChEBI" id="CHEBI:29105"/>
    </cofactor>
</comment>
<evidence type="ECO:0000256" key="2">
    <source>
        <dbReference type="ARBA" id="ARBA00022723"/>
    </source>
</evidence>
<sequence>MITTQARAMTGPTAPFSTITVQRRDVGPHDVLLDIAYAGVCHTDVHHARAEFGHTRYPIVPGHEIAGVIREVGAEVDGLALGDRVGVGCLVDSCRDCAACRGGQESYCRRGKVLTYNGVGRDGATTLGGYSELVVVDQRFVARIPDGLPLDAAAPLLCAGITMYQPLRRWGAAPGKRVGILGFGGLGHIGVQISHALGAHTTVLELTEDRRADAERLGADDYRTTGDLDALRDSFDLIVSTVPTNYDLSAHLDLLGLGGTFVNLGVPDEPLRIDPYTLLTNRRTLAGSMSGGMPETQEMLEFCAENGIKAEVEVIAAKELDEVYDRLTRGDVRYRFVLDVATIAETCD</sequence>
<protein>
    <recommendedName>
        <fullName evidence="5">alcohol dehydrogenase (NADP(+))</fullName>
        <ecNumber evidence="5">1.1.1.2</ecNumber>
    </recommendedName>
</protein>
<gene>
    <name evidence="9" type="ORF">OHB35_44665</name>
</gene>
<dbReference type="Pfam" id="PF00107">
    <property type="entry name" value="ADH_zinc_N"/>
    <property type="match status" value="1"/>
</dbReference>
<comment type="similarity">
    <text evidence="7">Belongs to the zinc-containing alcohol dehydrogenase family.</text>
</comment>
<feature type="domain" description="Enoyl reductase (ER)" evidence="8">
    <location>
        <begin position="14"/>
        <end position="338"/>
    </location>
</feature>
<dbReference type="Pfam" id="PF08240">
    <property type="entry name" value="ADH_N"/>
    <property type="match status" value="1"/>
</dbReference>
<evidence type="ECO:0000313" key="10">
    <source>
        <dbReference type="Proteomes" id="UP001340816"/>
    </source>
</evidence>
<evidence type="ECO:0000256" key="4">
    <source>
        <dbReference type="ARBA" id="ARBA00023002"/>
    </source>
</evidence>
<evidence type="ECO:0000256" key="7">
    <source>
        <dbReference type="RuleBase" id="RU361277"/>
    </source>
</evidence>
<evidence type="ECO:0000256" key="1">
    <source>
        <dbReference type="ARBA" id="ARBA00001947"/>
    </source>
</evidence>
<reference evidence="9 10" key="1">
    <citation type="submission" date="2022-10" db="EMBL/GenBank/DDBJ databases">
        <title>The complete genomes of actinobacterial strains from the NBC collection.</title>
        <authorList>
            <person name="Joergensen T.S."/>
            <person name="Alvarez Arevalo M."/>
            <person name="Sterndorff E.B."/>
            <person name="Faurdal D."/>
            <person name="Vuksanovic O."/>
            <person name="Mourched A.-S."/>
            <person name="Charusanti P."/>
            <person name="Shaw S."/>
            <person name="Blin K."/>
            <person name="Weber T."/>
        </authorList>
    </citation>
    <scope>NUCLEOTIDE SEQUENCE [LARGE SCALE GENOMIC DNA]</scope>
    <source>
        <strain evidence="9 10">NBC 01752</strain>
    </source>
</reference>
<dbReference type="EC" id="1.1.1.2" evidence="5"/>
<proteinExistence type="inferred from homology"/>
<comment type="catalytic activity">
    <reaction evidence="6">
        <text>a primary alcohol + NADP(+) = an aldehyde + NADPH + H(+)</text>
        <dbReference type="Rhea" id="RHEA:15937"/>
        <dbReference type="ChEBI" id="CHEBI:15378"/>
        <dbReference type="ChEBI" id="CHEBI:15734"/>
        <dbReference type="ChEBI" id="CHEBI:17478"/>
        <dbReference type="ChEBI" id="CHEBI:57783"/>
        <dbReference type="ChEBI" id="CHEBI:58349"/>
        <dbReference type="EC" id="1.1.1.2"/>
    </reaction>
</comment>
<name>A0ABZ1HMD5_STRPH</name>
<dbReference type="SUPFAM" id="SSF51735">
    <property type="entry name" value="NAD(P)-binding Rossmann-fold domains"/>
    <property type="match status" value="1"/>
</dbReference>
<organism evidence="9 10">
    <name type="scientific">Streptomyces phaeochromogenes</name>
    <dbReference type="NCBI Taxonomy" id="1923"/>
    <lineage>
        <taxon>Bacteria</taxon>
        <taxon>Bacillati</taxon>
        <taxon>Actinomycetota</taxon>
        <taxon>Actinomycetes</taxon>
        <taxon>Kitasatosporales</taxon>
        <taxon>Streptomycetaceae</taxon>
        <taxon>Streptomyces</taxon>
        <taxon>Streptomyces phaeochromogenes group</taxon>
    </lineage>
</organism>
<dbReference type="PROSITE" id="PS00059">
    <property type="entry name" value="ADH_ZINC"/>
    <property type="match status" value="1"/>
</dbReference>
<dbReference type="InterPro" id="IPR036291">
    <property type="entry name" value="NAD(P)-bd_dom_sf"/>
</dbReference>
<keyword evidence="3 7" id="KW-0862">Zinc</keyword>
<dbReference type="InterPro" id="IPR013149">
    <property type="entry name" value="ADH-like_C"/>
</dbReference>
<dbReference type="CDD" id="cd05283">
    <property type="entry name" value="CAD1"/>
    <property type="match status" value="1"/>
</dbReference>
<evidence type="ECO:0000256" key="5">
    <source>
        <dbReference type="ARBA" id="ARBA00024074"/>
    </source>
</evidence>
<dbReference type="InterPro" id="IPR047109">
    <property type="entry name" value="CAD-like"/>
</dbReference>
<evidence type="ECO:0000313" key="9">
    <source>
        <dbReference type="EMBL" id="WSD19762.1"/>
    </source>
</evidence>
<dbReference type="PANTHER" id="PTHR42683">
    <property type="entry name" value="ALDEHYDE REDUCTASE"/>
    <property type="match status" value="1"/>
</dbReference>